<reference evidence="2" key="1">
    <citation type="submission" date="2022-10" db="EMBL/GenBank/DDBJ databases">
        <title>Genome assembly of Pristionchus species.</title>
        <authorList>
            <person name="Yoshida K."/>
            <person name="Sommer R.J."/>
        </authorList>
    </citation>
    <scope>NUCLEOTIDE SEQUENCE [LARGE SCALE GENOMIC DNA]</scope>
    <source>
        <strain evidence="2">RS5460</strain>
    </source>
</reference>
<comment type="caution">
    <text evidence="1">The sequence shown here is derived from an EMBL/GenBank/DDBJ whole genome shotgun (WGS) entry which is preliminary data.</text>
</comment>
<name>A0AAN5HZM1_9BILA</name>
<protein>
    <submittedName>
        <fullName evidence="1">Uncharacterized protein</fullName>
    </submittedName>
</protein>
<feature type="non-terminal residue" evidence="1">
    <location>
        <position position="144"/>
    </location>
</feature>
<feature type="non-terminal residue" evidence="1">
    <location>
        <position position="1"/>
    </location>
</feature>
<accession>A0AAN5HZM1</accession>
<dbReference type="AlphaFoldDB" id="A0AAN5HZM1"/>
<evidence type="ECO:0000313" key="2">
    <source>
        <dbReference type="Proteomes" id="UP001328107"/>
    </source>
</evidence>
<gene>
    <name evidence="1" type="ORF">PMAYCL1PPCAC_16768</name>
</gene>
<proteinExistence type="predicted"/>
<dbReference type="Proteomes" id="UP001328107">
    <property type="component" value="Unassembled WGS sequence"/>
</dbReference>
<dbReference type="EMBL" id="BTRK01000004">
    <property type="protein sequence ID" value="GMR46573.1"/>
    <property type="molecule type" value="Genomic_DNA"/>
</dbReference>
<keyword evidence="2" id="KW-1185">Reference proteome</keyword>
<sequence length="144" mass="16082">YLLETEQPRCLPCSLDILQHGSLDVFPTAQLDHASSHSQNPLHRGNQHLHIRDDYGDEARLLALSVHVRLRDVLAARVDRLDLLRSNVLALCKFENMLLPIDDLQASLSRPSPDVSSVQPSLSVQHFPSLLLILVVALEDRVTA</sequence>
<evidence type="ECO:0000313" key="1">
    <source>
        <dbReference type="EMBL" id="GMR46573.1"/>
    </source>
</evidence>
<organism evidence="1 2">
    <name type="scientific">Pristionchus mayeri</name>
    <dbReference type="NCBI Taxonomy" id="1317129"/>
    <lineage>
        <taxon>Eukaryota</taxon>
        <taxon>Metazoa</taxon>
        <taxon>Ecdysozoa</taxon>
        <taxon>Nematoda</taxon>
        <taxon>Chromadorea</taxon>
        <taxon>Rhabditida</taxon>
        <taxon>Rhabditina</taxon>
        <taxon>Diplogasteromorpha</taxon>
        <taxon>Diplogasteroidea</taxon>
        <taxon>Neodiplogasteridae</taxon>
        <taxon>Pristionchus</taxon>
    </lineage>
</organism>